<sequence>MVSHQADVGTDNEHGYHTIADLRNTLSYLMPHLDGFWRRPLKDYAWAAYDVDDRRTGCAHRDQAMSFLQKCVERVALGSGADPLEARQAANQLAACPIIQSGPHCHLLIEPDAFYTHLFSLLGLGAHGLRWHICYSASTVKFIEKPKKGPGWLHLEGEAVNVFGVPRSRMDSYNICGFNCPYRFVLSGRKKGASANATAAKLKAILPTTGFSSAANAIKAGNQAIWEKAFPSAVRLLQLDDIDIADLVADHLEDPGSWLSGRFFDNGLFARSILEGIDGLNAGPWSGWIRRTTDLFWGLADGKIFPLRLRDKVLSGGVGSRFAIQFAPQNIAAALRQRKIVPSLLTTFLVTSILPGVRVLGGSRQIIYYPLMRYIVATALEKSNERDLLGALDADIRPGLWGHRVVRPGDGFPLLEIETRGSVQDLLPDYDEQPLVQACGDLASFTTDPIWAELSTCIANGAIHTQSPEWRWAQLS</sequence>
<dbReference type="EMBL" id="QOZG01000006">
    <property type="protein sequence ID" value="RCS22839.1"/>
    <property type="molecule type" value="Genomic_DNA"/>
</dbReference>
<evidence type="ECO:0000313" key="1">
    <source>
        <dbReference type="EMBL" id="RCS22839.1"/>
    </source>
</evidence>
<proteinExistence type="predicted"/>
<keyword evidence="2" id="KW-1185">Reference proteome</keyword>
<dbReference type="Proteomes" id="UP000253420">
    <property type="component" value="Unassembled WGS sequence"/>
</dbReference>
<dbReference type="OrthoDB" id="8040276at2"/>
<accession>A0A368K0C6</accession>
<organism evidence="1 2">
    <name type="scientific">Phyllobacterium salinisoli</name>
    <dbReference type="NCBI Taxonomy" id="1899321"/>
    <lineage>
        <taxon>Bacteria</taxon>
        <taxon>Pseudomonadati</taxon>
        <taxon>Pseudomonadota</taxon>
        <taxon>Alphaproteobacteria</taxon>
        <taxon>Hyphomicrobiales</taxon>
        <taxon>Phyllobacteriaceae</taxon>
        <taxon>Phyllobacterium</taxon>
    </lineage>
</organism>
<comment type="caution">
    <text evidence="1">The sequence shown here is derived from an EMBL/GenBank/DDBJ whole genome shotgun (WGS) entry which is preliminary data.</text>
</comment>
<reference evidence="1 2" key="1">
    <citation type="submission" date="2018-07" db="EMBL/GenBank/DDBJ databases">
        <title>The draft genome of Phyllobacterium salinisoli.</title>
        <authorList>
            <person name="Liu L."/>
            <person name="Li L."/>
            <person name="Zhang X."/>
            <person name="Liang L."/>
        </authorList>
    </citation>
    <scope>NUCLEOTIDE SEQUENCE [LARGE SCALE GENOMIC DNA]</scope>
    <source>
        <strain evidence="1 2">LLAN61</strain>
    </source>
</reference>
<protein>
    <submittedName>
        <fullName evidence="1">Uncharacterized protein</fullName>
    </submittedName>
</protein>
<gene>
    <name evidence="1" type="ORF">DUT91_15170</name>
</gene>
<name>A0A368K0C6_9HYPH</name>
<evidence type="ECO:0000313" key="2">
    <source>
        <dbReference type="Proteomes" id="UP000253420"/>
    </source>
</evidence>
<dbReference type="AlphaFoldDB" id="A0A368K0C6"/>